<keyword evidence="4" id="KW-0472">Membrane</keyword>
<sequence length="133" mass="14706">MSTDIVPFDASGSYDEARVEREERFVRRRFWRTLRANLHRIPFLEDLLAAYYCATDRATPMKAKAILLATLVYFILPADAVPDWLLLAGFTDDAAVLAAAVQAVRMNLTPAHRERAKQALASPDLGEGGAEAA</sequence>
<dbReference type="KEGG" id="azz:DEW08_17810"/>
<keyword evidence="3" id="KW-1133">Transmembrane helix</keyword>
<accession>A0A2S2CU43</accession>
<evidence type="ECO:0000256" key="2">
    <source>
        <dbReference type="ARBA" id="ARBA00022692"/>
    </source>
</evidence>
<proteinExistence type="predicted"/>
<evidence type="ECO:0000313" key="6">
    <source>
        <dbReference type="EMBL" id="AWK87797.1"/>
    </source>
</evidence>
<dbReference type="AlphaFoldDB" id="A0A2S2CU43"/>
<dbReference type="InterPro" id="IPR010652">
    <property type="entry name" value="DUF1232"/>
</dbReference>
<organism evidence="6 7">
    <name type="scientific">Azospirillum thermophilum</name>
    <dbReference type="NCBI Taxonomy" id="2202148"/>
    <lineage>
        <taxon>Bacteria</taxon>
        <taxon>Pseudomonadati</taxon>
        <taxon>Pseudomonadota</taxon>
        <taxon>Alphaproteobacteria</taxon>
        <taxon>Rhodospirillales</taxon>
        <taxon>Azospirillaceae</taxon>
        <taxon>Azospirillum</taxon>
    </lineage>
</organism>
<evidence type="ECO:0000256" key="3">
    <source>
        <dbReference type="ARBA" id="ARBA00022989"/>
    </source>
</evidence>
<evidence type="ECO:0000256" key="1">
    <source>
        <dbReference type="ARBA" id="ARBA00004127"/>
    </source>
</evidence>
<dbReference type="Proteomes" id="UP000245629">
    <property type="component" value="Chromosome 2"/>
</dbReference>
<evidence type="ECO:0000313" key="7">
    <source>
        <dbReference type="Proteomes" id="UP000245629"/>
    </source>
</evidence>
<reference evidence="7" key="1">
    <citation type="submission" date="2018-05" db="EMBL/GenBank/DDBJ databases">
        <title>Azospirillum thermophila sp. nov., a novel isolated from hot spring.</title>
        <authorList>
            <person name="Zhao Z."/>
        </authorList>
    </citation>
    <scope>NUCLEOTIDE SEQUENCE [LARGE SCALE GENOMIC DNA]</scope>
    <source>
        <strain evidence="7">CFH 70021</strain>
    </source>
</reference>
<gene>
    <name evidence="6" type="ORF">DEW08_17810</name>
</gene>
<dbReference type="PIRSF" id="PIRSF031804">
    <property type="entry name" value="UCP031804"/>
    <property type="match status" value="1"/>
</dbReference>
<feature type="domain" description="DUF1232" evidence="5">
    <location>
        <begin position="63"/>
        <end position="98"/>
    </location>
</feature>
<name>A0A2S2CU43_9PROT</name>
<comment type="subcellular location">
    <subcellularLocation>
        <location evidence="1">Endomembrane system</location>
        <topology evidence="1">Multi-pass membrane protein</topology>
    </subcellularLocation>
</comment>
<dbReference type="GO" id="GO:0012505">
    <property type="term" value="C:endomembrane system"/>
    <property type="evidence" value="ECO:0007669"/>
    <property type="project" value="UniProtKB-SubCell"/>
</dbReference>
<dbReference type="RefSeq" id="WP_109329325.1">
    <property type="nucleotide sequence ID" value="NZ_CP029353.1"/>
</dbReference>
<dbReference type="EMBL" id="CP029353">
    <property type="protein sequence ID" value="AWK87797.1"/>
    <property type="molecule type" value="Genomic_DNA"/>
</dbReference>
<dbReference type="InterPro" id="IPR016983">
    <property type="entry name" value="UCP031804"/>
</dbReference>
<protein>
    <submittedName>
        <fullName evidence="6">DUF1232 domain-containing protein</fullName>
    </submittedName>
</protein>
<evidence type="ECO:0000259" key="5">
    <source>
        <dbReference type="Pfam" id="PF06803"/>
    </source>
</evidence>
<dbReference type="Pfam" id="PF06803">
    <property type="entry name" value="DUF1232"/>
    <property type="match status" value="1"/>
</dbReference>
<evidence type="ECO:0000256" key="4">
    <source>
        <dbReference type="ARBA" id="ARBA00023136"/>
    </source>
</evidence>
<dbReference type="OrthoDB" id="9813247at2"/>
<keyword evidence="2" id="KW-0812">Transmembrane</keyword>
<keyword evidence="7" id="KW-1185">Reference proteome</keyword>